<dbReference type="Pfam" id="PF00534">
    <property type="entry name" value="Glycos_transf_1"/>
    <property type="match status" value="1"/>
</dbReference>
<reference evidence="3" key="1">
    <citation type="submission" date="2019-08" db="EMBL/GenBank/DDBJ databases">
        <authorList>
            <person name="Kucharzyk K."/>
            <person name="Murdoch R.W."/>
            <person name="Higgins S."/>
            <person name="Loffler F."/>
        </authorList>
    </citation>
    <scope>NUCLEOTIDE SEQUENCE</scope>
</reference>
<accession>A0A645E995</accession>
<evidence type="ECO:0000256" key="1">
    <source>
        <dbReference type="ARBA" id="ARBA00022679"/>
    </source>
</evidence>
<comment type="caution">
    <text evidence="3">The sequence shown here is derived from an EMBL/GenBank/DDBJ whole genome shotgun (WGS) entry which is preliminary data.</text>
</comment>
<evidence type="ECO:0000259" key="2">
    <source>
        <dbReference type="Pfam" id="PF00534"/>
    </source>
</evidence>
<feature type="domain" description="Glycosyl transferase family 1" evidence="2">
    <location>
        <begin position="2"/>
        <end position="66"/>
    </location>
</feature>
<dbReference type="InterPro" id="IPR001296">
    <property type="entry name" value="Glyco_trans_1"/>
</dbReference>
<proteinExistence type="predicted"/>
<sequence length="95" mass="10804">MEGFSLTGLEAMALGCPVISSNNSCLPEIYQDSVLYFDPNNVNDLVEQIEKLYKTKGLRDQLINLGYLQVKKYSWAKTAQQTFSVYKDILKCETK</sequence>
<keyword evidence="1" id="KW-0808">Transferase</keyword>
<evidence type="ECO:0000313" key="3">
    <source>
        <dbReference type="EMBL" id="MPM98176.1"/>
    </source>
</evidence>
<protein>
    <recommendedName>
        <fullName evidence="2">Glycosyl transferase family 1 domain-containing protein</fullName>
    </recommendedName>
</protein>
<name>A0A645E995_9ZZZZ</name>
<dbReference type="GO" id="GO:0009103">
    <property type="term" value="P:lipopolysaccharide biosynthetic process"/>
    <property type="evidence" value="ECO:0007669"/>
    <property type="project" value="TreeGrafter"/>
</dbReference>
<dbReference type="EMBL" id="VSSQ01044361">
    <property type="protein sequence ID" value="MPM98176.1"/>
    <property type="molecule type" value="Genomic_DNA"/>
</dbReference>
<dbReference type="GO" id="GO:0016757">
    <property type="term" value="F:glycosyltransferase activity"/>
    <property type="evidence" value="ECO:0007669"/>
    <property type="project" value="InterPro"/>
</dbReference>
<dbReference type="SUPFAM" id="SSF53756">
    <property type="entry name" value="UDP-Glycosyltransferase/glycogen phosphorylase"/>
    <property type="match status" value="1"/>
</dbReference>
<dbReference type="Gene3D" id="3.40.50.2000">
    <property type="entry name" value="Glycogen Phosphorylase B"/>
    <property type="match status" value="1"/>
</dbReference>
<organism evidence="3">
    <name type="scientific">bioreactor metagenome</name>
    <dbReference type="NCBI Taxonomy" id="1076179"/>
    <lineage>
        <taxon>unclassified sequences</taxon>
        <taxon>metagenomes</taxon>
        <taxon>ecological metagenomes</taxon>
    </lineage>
</organism>
<dbReference type="AlphaFoldDB" id="A0A645E995"/>
<gene>
    <name evidence="3" type="ORF">SDC9_145359</name>
</gene>
<dbReference type="PANTHER" id="PTHR46401">
    <property type="entry name" value="GLYCOSYLTRANSFERASE WBBK-RELATED"/>
    <property type="match status" value="1"/>
</dbReference>
<dbReference type="PANTHER" id="PTHR46401:SF2">
    <property type="entry name" value="GLYCOSYLTRANSFERASE WBBK-RELATED"/>
    <property type="match status" value="1"/>
</dbReference>